<organism evidence="2">
    <name type="scientific">Pseudomonas phage Cygsa01</name>
    <dbReference type="NCBI Taxonomy" id="3138529"/>
    <lineage>
        <taxon>Viruses</taxon>
    </lineage>
</organism>
<gene>
    <name evidence="2" type="ORF">Cygsa01_00224</name>
</gene>
<dbReference type="EMBL" id="PP179332">
    <property type="protein sequence ID" value="XAI71270.1"/>
    <property type="molecule type" value="Genomic_DNA"/>
</dbReference>
<reference evidence="2" key="1">
    <citation type="journal article" date="2024" name="J. Gen. Virol.">
        <title>Novel phages of Pseudomonas syringae unveil numerous potential auxiliary metabolic genes.</title>
        <authorList>
            <person name="Feltin C."/>
            <person name="Garneau J.R."/>
            <person name="Morris C.E."/>
            <person name="Berard A."/>
            <person name="Torres-Barcelo C."/>
        </authorList>
    </citation>
    <scope>NUCLEOTIDE SEQUENCE</scope>
</reference>
<accession>A0AAU6W3P0</accession>
<protein>
    <recommendedName>
        <fullName evidence="1">DUF7265 domain-containing protein</fullName>
    </recommendedName>
</protein>
<dbReference type="Pfam" id="PF23927">
    <property type="entry name" value="DUF7265"/>
    <property type="match status" value="1"/>
</dbReference>
<feature type="domain" description="DUF7265" evidence="1">
    <location>
        <begin position="2"/>
        <end position="107"/>
    </location>
</feature>
<dbReference type="InterPro" id="IPR055689">
    <property type="entry name" value="DUF7265"/>
</dbReference>
<evidence type="ECO:0000313" key="2">
    <source>
        <dbReference type="EMBL" id="XAI71270.1"/>
    </source>
</evidence>
<evidence type="ECO:0000259" key="1">
    <source>
        <dbReference type="Pfam" id="PF23927"/>
    </source>
</evidence>
<name>A0AAU6W3P0_9VIRU</name>
<proteinExistence type="predicted"/>
<sequence>MILNSDYTPVAATASIGLAQHNAFRVHIGVRFYNDQGNGVFTEVEPTAGSIDIKVAKPTIRGDKAVGTITANDKSADLVFDGPVTQVTGAKNVAVTGATHFKLVVCTEK</sequence>